<dbReference type="AlphaFoldDB" id="A0A2P2R2A1"/>
<sequence length="31" mass="3557">MQRASADRDWLMLSLSLFSHANTGSWSFNVQ</sequence>
<name>A0A2P2R2A1_RHIMU</name>
<evidence type="ECO:0000313" key="1">
    <source>
        <dbReference type="EMBL" id="MBX73396.1"/>
    </source>
</evidence>
<organism evidence="1">
    <name type="scientific">Rhizophora mucronata</name>
    <name type="common">Asiatic mangrove</name>
    <dbReference type="NCBI Taxonomy" id="61149"/>
    <lineage>
        <taxon>Eukaryota</taxon>
        <taxon>Viridiplantae</taxon>
        <taxon>Streptophyta</taxon>
        <taxon>Embryophyta</taxon>
        <taxon>Tracheophyta</taxon>
        <taxon>Spermatophyta</taxon>
        <taxon>Magnoliopsida</taxon>
        <taxon>eudicotyledons</taxon>
        <taxon>Gunneridae</taxon>
        <taxon>Pentapetalae</taxon>
        <taxon>rosids</taxon>
        <taxon>fabids</taxon>
        <taxon>Malpighiales</taxon>
        <taxon>Rhizophoraceae</taxon>
        <taxon>Rhizophora</taxon>
    </lineage>
</organism>
<reference evidence="1" key="1">
    <citation type="submission" date="2018-02" db="EMBL/GenBank/DDBJ databases">
        <title>Rhizophora mucronata_Transcriptome.</title>
        <authorList>
            <person name="Meera S.P."/>
            <person name="Sreeshan A."/>
            <person name="Augustine A."/>
        </authorList>
    </citation>
    <scope>NUCLEOTIDE SEQUENCE</scope>
    <source>
        <tissue evidence="1">Leaf</tissue>
    </source>
</reference>
<dbReference type="EMBL" id="GGEC01092912">
    <property type="protein sequence ID" value="MBX73396.1"/>
    <property type="molecule type" value="Transcribed_RNA"/>
</dbReference>
<accession>A0A2P2R2A1</accession>
<proteinExistence type="predicted"/>
<protein>
    <submittedName>
        <fullName evidence="1">Uncharacterized protein</fullName>
    </submittedName>
</protein>